<dbReference type="InterPro" id="IPR011990">
    <property type="entry name" value="TPR-like_helical_dom_sf"/>
</dbReference>
<dbReference type="Gene3D" id="1.25.40.10">
    <property type="entry name" value="Tetratricopeptide repeat domain"/>
    <property type="match status" value="3"/>
</dbReference>
<comment type="caution">
    <text evidence="3">The sequence shown here is derived from an EMBL/GenBank/DDBJ whole genome shotgun (WGS) entry which is preliminary data.</text>
</comment>
<evidence type="ECO:0000313" key="3">
    <source>
        <dbReference type="EMBL" id="GAP63212.1"/>
    </source>
</evidence>
<dbReference type="InterPro" id="IPR052754">
    <property type="entry name" value="NTPase_KAP_P-loop"/>
</dbReference>
<sequence length="1005" mass="113411">MVSPDGQSARVFLVCGAIIRTMTALAKGFVRVWLKATLCGVILAEKSECERGHMDAQSLQAELERIARIENEYERLGGLLQVLSSVEQFEDAHRALSTALDISQRFRYPVHRALALAALAPYLPEGLLAEALHAARGIKNEGVRAEVLAVIAQAFAQAGDTDHALATARSIEVERYRAHALALLAPHLPKKERAHVLAEALATARSIEDERYRARALGALAPHLPQDLLIEIIDVARSIEDERYRTIALLGLVRYLPAELLPEALDAARSIEDERYRTIALLGLADHLPAELLPEALDVARSIEDEWDRAHALAALAPHLPRDLLAEALNAARSIEDERYRAHALADIARAMVQVGDTEQAIQILQEALDKISDEEIRDILRRALDEIHADAGGSRSETRIEKELTIEAAAFGDHPTTDDALGYRIYARVLADFIKSEQTQKPLTIAILAPWGMGKTSLMRMIQKELQKELQPEEEASPSRLRRIWQKLNAPWRCLRAFYTGRPPNTTFPLVWFNAWKYEKAEALWAALVVDLLAQVKAQGGWCWWAGVALRLRMKRMRWGRFGQDIAKAFVLGGLVFGAVKFVAWWQGDVLPILKTMPEVAAFIAFLAPLLNSIWMYLRHTGPFNINAYLHNPDYEARIGFLRTFEDDFRYVVESITQGGRWPLVVFIDDLDRCPPPKPVEIIEAINHLIDAQHCVFVLAMDEEMVLRSIAVKYKELDDGQYTVGGRTLAHRFMEKIIQLPVRLPPLHQLTMEKFVEKLLGPIQETARPTLQQRTTPQLQPVAPAQQPTDDAPPKDPSETNTPTSERIQQAAERLQAERRARPEKAVEEIAQELFPNEPEEIRRRAVEYVEERWHESADIRHAIHRALEHLEPNPRQAKRFVNIFRLQTMLAKEVGCLSRVPTDAELDALAAAIVIQMRWPHLARQALTNPEAFGKLHEAVQNGNEQQTDVPETLRSYLQDKDAHTFLKSISDRDYFRDMLAFADFSLDTSSLPPPEEEAQSVV</sequence>
<feature type="compositionally biased region" description="Basic and acidic residues" evidence="1">
    <location>
        <begin position="816"/>
        <end position="826"/>
    </location>
</feature>
<dbReference type="InterPro" id="IPR027417">
    <property type="entry name" value="P-loop_NTPase"/>
</dbReference>
<dbReference type="EMBL" id="BBZA01000125">
    <property type="protein sequence ID" value="GAP63212.1"/>
    <property type="molecule type" value="Genomic_DNA"/>
</dbReference>
<proteinExistence type="predicted"/>
<dbReference type="Pfam" id="PF07693">
    <property type="entry name" value="KAP_NTPase"/>
    <property type="match status" value="1"/>
</dbReference>
<evidence type="ECO:0000259" key="2">
    <source>
        <dbReference type="Pfam" id="PF07693"/>
    </source>
</evidence>
<feature type="domain" description="KAP NTPase" evidence="2">
    <location>
        <begin position="425"/>
        <end position="891"/>
    </location>
</feature>
<protein>
    <recommendedName>
        <fullName evidence="2">KAP NTPase domain-containing protein</fullName>
    </recommendedName>
</protein>
<dbReference type="Proteomes" id="UP000037784">
    <property type="component" value="Unassembled WGS sequence"/>
</dbReference>
<evidence type="ECO:0000313" key="4">
    <source>
        <dbReference type="Proteomes" id="UP000037784"/>
    </source>
</evidence>
<dbReference type="PANTHER" id="PTHR22674:SF6">
    <property type="entry name" value="NTPASE KAP FAMILY P-LOOP DOMAIN-CONTAINING PROTEIN 1"/>
    <property type="match status" value="1"/>
</dbReference>
<reference evidence="3 4" key="1">
    <citation type="journal article" date="2015" name="Genome Announc.">
        <title>Draft Genome Sequence of a Heterotrophic Facultative Anaerobic Thermophilic Bacterium, Ardenticatena maritima Strain 110ST.</title>
        <authorList>
            <person name="Kawaichi S."/>
            <person name="Yoshida T."/>
            <person name="Sako Y."/>
            <person name="Nakamura R."/>
        </authorList>
    </citation>
    <scope>NUCLEOTIDE SEQUENCE [LARGE SCALE GENOMIC DNA]</scope>
    <source>
        <strain evidence="3 4">110S</strain>
    </source>
</reference>
<dbReference type="SUPFAM" id="SSF48371">
    <property type="entry name" value="ARM repeat"/>
    <property type="match status" value="1"/>
</dbReference>
<organism evidence="3 4">
    <name type="scientific">Ardenticatena maritima</name>
    <dbReference type="NCBI Taxonomy" id="872965"/>
    <lineage>
        <taxon>Bacteria</taxon>
        <taxon>Bacillati</taxon>
        <taxon>Chloroflexota</taxon>
        <taxon>Ardenticatenia</taxon>
        <taxon>Ardenticatenales</taxon>
        <taxon>Ardenticatenaceae</taxon>
        <taxon>Ardenticatena</taxon>
    </lineage>
</organism>
<dbReference type="InterPro" id="IPR011646">
    <property type="entry name" value="KAP_P-loop"/>
</dbReference>
<reference evidence="4" key="2">
    <citation type="submission" date="2015-08" db="EMBL/GenBank/DDBJ databases">
        <title>Draft Genome Sequence of a Heterotrophic Facultative Anaerobic Bacterium Ardenticatena maritima Strain 110S.</title>
        <authorList>
            <person name="Kawaichi S."/>
            <person name="Yoshida T."/>
            <person name="Sako Y."/>
            <person name="Nakamura R."/>
        </authorList>
    </citation>
    <scope>NUCLEOTIDE SEQUENCE [LARGE SCALE GENOMIC DNA]</scope>
    <source>
        <strain evidence="4">110S</strain>
    </source>
</reference>
<dbReference type="InterPro" id="IPR016024">
    <property type="entry name" value="ARM-type_fold"/>
</dbReference>
<accession>A0A0M8K911</accession>
<name>A0A0M8K911_9CHLR</name>
<dbReference type="PANTHER" id="PTHR22674">
    <property type="entry name" value="NTPASE, KAP FAMILY P-LOOP DOMAIN-CONTAINING 1"/>
    <property type="match status" value="1"/>
</dbReference>
<dbReference type="InParanoid" id="A0A0M8K911"/>
<dbReference type="SUPFAM" id="SSF52540">
    <property type="entry name" value="P-loop containing nucleoside triphosphate hydrolases"/>
    <property type="match status" value="1"/>
</dbReference>
<feature type="region of interest" description="Disordered" evidence="1">
    <location>
        <begin position="771"/>
        <end position="826"/>
    </location>
</feature>
<dbReference type="AlphaFoldDB" id="A0A0M8K911"/>
<feature type="compositionally biased region" description="Low complexity" evidence="1">
    <location>
        <begin position="771"/>
        <end position="791"/>
    </location>
</feature>
<keyword evidence="4" id="KW-1185">Reference proteome</keyword>
<gene>
    <name evidence="3" type="ORF">ARMA_1635</name>
</gene>
<evidence type="ECO:0000256" key="1">
    <source>
        <dbReference type="SAM" id="MobiDB-lite"/>
    </source>
</evidence>